<dbReference type="InterPro" id="IPR019410">
    <property type="entry name" value="Methyltransf_16"/>
</dbReference>
<protein>
    <recommendedName>
        <fullName evidence="3">Methyltransferase small domain-containing protein</fullName>
    </recommendedName>
</protein>
<evidence type="ECO:0000313" key="1">
    <source>
        <dbReference type="EMBL" id="KDO35040.1"/>
    </source>
</evidence>
<keyword evidence="2" id="KW-1185">Reference proteome</keyword>
<proteinExistence type="predicted"/>
<dbReference type="VEuPathDB" id="FungiDB:SPRG_01104"/>
<evidence type="ECO:0008006" key="3">
    <source>
        <dbReference type="Google" id="ProtNLM"/>
    </source>
</evidence>
<dbReference type="Proteomes" id="UP000030745">
    <property type="component" value="Unassembled WGS sequence"/>
</dbReference>
<dbReference type="STRING" id="695850.A0A067D0K6"/>
<dbReference type="Pfam" id="PF10294">
    <property type="entry name" value="Methyltransf_16"/>
    <property type="match status" value="1"/>
</dbReference>
<accession>A0A067D0K6</accession>
<dbReference type="PANTHER" id="PTHR23108">
    <property type="entry name" value="METHYLTRANSFERASE-RELATED"/>
    <property type="match status" value="1"/>
</dbReference>
<dbReference type="Gene3D" id="3.40.50.150">
    <property type="entry name" value="Vaccinia Virus protein VP39"/>
    <property type="match status" value="1"/>
</dbReference>
<name>A0A067D0K6_SAPPC</name>
<organism evidence="1 2">
    <name type="scientific">Saprolegnia parasitica (strain CBS 223.65)</name>
    <dbReference type="NCBI Taxonomy" id="695850"/>
    <lineage>
        <taxon>Eukaryota</taxon>
        <taxon>Sar</taxon>
        <taxon>Stramenopiles</taxon>
        <taxon>Oomycota</taxon>
        <taxon>Saprolegniomycetes</taxon>
        <taxon>Saprolegniales</taxon>
        <taxon>Saprolegniaceae</taxon>
        <taxon>Saprolegnia</taxon>
    </lineage>
</organism>
<dbReference type="AlphaFoldDB" id="A0A067D0K6"/>
<dbReference type="OMA" id="NKISARW"/>
<dbReference type="InterPro" id="IPR029063">
    <property type="entry name" value="SAM-dependent_MTases_sf"/>
</dbReference>
<dbReference type="GeneID" id="24123714"/>
<dbReference type="GO" id="GO:0008276">
    <property type="term" value="F:protein methyltransferase activity"/>
    <property type="evidence" value="ECO:0007669"/>
    <property type="project" value="InterPro"/>
</dbReference>
<dbReference type="PANTHER" id="PTHR23108:SF0">
    <property type="entry name" value="METHYLTRANSFERASE-LIKE PROTEIN 22"/>
    <property type="match status" value="1"/>
</dbReference>
<evidence type="ECO:0000313" key="2">
    <source>
        <dbReference type="Proteomes" id="UP000030745"/>
    </source>
</evidence>
<dbReference type="OrthoDB" id="204058at2759"/>
<dbReference type="CDD" id="cd02440">
    <property type="entry name" value="AdoMet_MTases"/>
    <property type="match status" value="1"/>
</dbReference>
<dbReference type="KEGG" id="spar:SPRG_01104"/>
<dbReference type="RefSeq" id="XP_012194693.1">
    <property type="nucleotide sequence ID" value="XM_012339303.1"/>
</dbReference>
<gene>
    <name evidence="1" type="ORF">SPRG_01104</name>
</gene>
<dbReference type="SUPFAM" id="SSF53335">
    <property type="entry name" value="S-adenosyl-L-methionine-dependent methyltransferases"/>
    <property type="match status" value="1"/>
</dbReference>
<dbReference type="GO" id="GO:0005634">
    <property type="term" value="C:nucleus"/>
    <property type="evidence" value="ECO:0007669"/>
    <property type="project" value="TreeGrafter"/>
</dbReference>
<sequence length="243" mass="26761">MADKSGVQVWRAAFLLVDFALHHASVFADETILELGCGIGLASLVLSGVAKLVLATDCDVDALAIADENLRWNLHGPCRLRRLDWTRRGLPLAVEPFGWSNRDRTALERARFVLASDVLYDDDVADAFLTKLTELLLENASRTAIIATEKRAVFSAVTLSVVHLGYDAFEARICRHVTLASPSLTERGRTRYACKDCSAKAATPFLAATRLSMHGIPQAFAYDRQEMLELWLIHGLINAPEPA</sequence>
<dbReference type="EMBL" id="KK583190">
    <property type="protein sequence ID" value="KDO35040.1"/>
    <property type="molecule type" value="Genomic_DNA"/>
</dbReference>
<reference evidence="1 2" key="1">
    <citation type="journal article" date="2013" name="PLoS Genet.">
        <title>Distinctive expansion of potential virulence genes in the genome of the oomycete fish pathogen Saprolegnia parasitica.</title>
        <authorList>
            <person name="Jiang R.H."/>
            <person name="de Bruijn I."/>
            <person name="Haas B.J."/>
            <person name="Belmonte R."/>
            <person name="Lobach L."/>
            <person name="Christie J."/>
            <person name="van den Ackerveken G."/>
            <person name="Bottin A."/>
            <person name="Bulone V."/>
            <person name="Diaz-Moreno S.M."/>
            <person name="Dumas B."/>
            <person name="Fan L."/>
            <person name="Gaulin E."/>
            <person name="Govers F."/>
            <person name="Grenville-Briggs L.J."/>
            <person name="Horner N.R."/>
            <person name="Levin J.Z."/>
            <person name="Mammella M."/>
            <person name="Meijer H.J."/>
            <person name="Morris P."/>
            <person name="Nusbaum C."/>
            <person name="Oome S."/>
            <person name="Phillips A.J."/>
            <person name="van Rooyen D."/>
            <person name="Rzeszutek E."/>
            <person name="Saraiva M."/>
            <person name="Secombes C.J."/>
            <person name="Seidl M.F."/>
            <person name="Snel B."/>
            <person name="Stassen J.H."/>
            <person name="Sykes S."/>
            <person name="Tripathy S."/>
            <person name="van den Berg H."/>
            <person name="Vega-Arreguin J.C."/>
            <person name="Wawra S."/>
            <person name="Young S.K."/>
            <person name="Zeng Q."/>
            <person name="Dieguez-Uribeondo J."/>
            <person name="Russ C."/>
            <person name="Tyler B.M."/>
            <person name="van West P."/>
        </authorList>
    </citation>
    <scope>NUCLEOTIDE SEQUENCE [LARGE SCALE GENOMIC DNA]</scope>
    <source>
        <strain evidence="1 2">CBS 223.65</strain>
    </source>
</reference>
<dbReference type="InterPro" id="IPR038899">
    <property type="entry name" value="METTL22"/>
</dbReference>